<sequence length="173" mass="20517">MLFSVLRHYSREAVRFACPHVWLKEWCDFPRLHVRLHNKSISKHLTDVMTTRHTVTFLSREEARPSLNLEDYYDIDRQYAKPGFKTPSGALNWHCSCVSAYVTGPCGYFFRNFMKNIDRFLKNDNAFESEENRSLFKRIHYELMGCLKAHPVYYKSFIDEYSSPLENLMNDAV</sequence>
<dbReference type="Gene3D" id="1.10.287.2900">
    <property type="match status" value="1"/>
</dbReference>
<gene>
    <name evidence="1" type="ORF">CRM22_001873</name>
</gene>
<name>A0A4S2M8J2_OPIFE</name>
<accession>A0A4S2M8J2</accession>
<dbReference type="EMBL" id="SJOL01003337">
    <property type="protein sequence ID" value="TGZ72781.1"/>
    <property type="molecule type" value="Genomic_DNA"/>
</dbReference>
<protein>
    <submittedName>
        <fullName evidence="1">Uncharacterized protein</fullName>
    </submittedName>
</protein>
<dbReference type="AlphaFoldDB" id="A0A4S2M8J2"/>
<comment type="caution">
    <text evidence="1">The sequence shown here is derived from an EMBL/GenBank/DDBJ whole genome shotgun (WGS) entry which is preliminary data.</text>
</comment>
<dbReference type="STRING" id="147828.A0A4S2M8J2"/>
<evidence type="ECO:0000313" key="1">
    <source>
        <dbReference type="EMBL" id="TGZ72781.1"/>
    </source>
</evidence>
<evidence type="ECO:0000313" key="2">
    <source>
        <dbReference type="Proteomes" id="UP000308267"/>
    </source>
</evidence>
<dbReference type="Proteomes" id="UP000308267">
    <property type="component" value="Unassembled WGS sequence"/>
</dbReference>
<proteinExistence type="predicted"/>
<dbReference type="OrthoDB" id="6227174at2759"/>
<keyword evidence="2" id="KW-1185">Reference proteome</keyword>
<reference evidence="1 2" key="1">
    <citation type="journal article" date="2019" name="BMC Genomics">
        <title>New insights from Opisthorchis felineus genome: update on genomics of the epidemiologically important liver flukes.</title>
        <authorList>
            <person name="Ershov N.I."/>
            <person name="Mordvinov V.A."/>
            <person name="Prokhortchouk E.B."/>
            <person name="Pakharukova M.Y."/>
            <person name="Gunbin K.V."/>
            <person name="Ustyantsev K."/>
            <person name="Genaev M.A."/>
            <person name="Blinov A.G."/>
            <person name="Mazur A."/>
            <person name="Boulygina E."/>
            <person name="Tsygankova S."/>
            <person name="Khrameeva E."/>
            <person name="Chekanov N."/>
            <person name="Fan G."/>
            <person name="Xiao A."/>
            <person name="Zhang H."/>
            <person name="Xu X."/>
            <person name="Yang H."/>
            <person name="Solovyev V."/>
            <person name="Lee S.M."/>
            <person name="Liu X."/>
            <person name="Afonnikov D.A."/>
            <person name="Skryabin K.G."/>
        </authorList>
    </citation>
    <scope>NUCLEOTIDE SEQUENCE [LARGE SCALE GENOMIC DNA]</scope>
    <source>
        <strain evidence="1">AK-0245</strain>
        <tissue evidence="1">Whole organism</tissue>
    </source>
</reference>
<organism evidence="1 2">
    <name type="scientific">Opisthorchis felineus</name>
    <dbReference type="NCBI Taxonomy" id="147828"/>
    <lineage>
        <taxon>Eukaryota</taxon>
        <taxon>Metazoa</taxon>
        <taxon>Spiralia</taxon>
        <taxon>Lophotrochozoa</taxon>
        <taxon>Platyhelminthes</taxon>
        <taxon>Trematoda</taxon>
        <taxon>Digenea</taxon>
        <taxon>Opisthorchiida</taxon>
        <taxon>Opisthorchiata</taxon>
        <taxon>Opisthorchiidae</taxon>
        <taxon>Opisthorchis</taxon>
    </lineage>
</organism>